<feature type="transmembrane region" description="Helical" evidence="2">
    <location>
        <begin position="443"/>
        <end position="460"/>
    </location>
</feature>
<feature type="transmembrane region" description="Helical" evidence="2">
    <location>
        <begin position="317"/>
        <end position="341"/>
    </location>
</feature>
<accession>A0A8H8REK7</accession>
<feature type="signal peptide" evidence="3">
    <location>
        <begin position="1"/>
        <end position="27"/>
    </location>
</feature>
<feature type="transmembrane region" description="Helical" evidence="2">
    <location>
        <begin position="480"/>
        <end position="498"/>
    </location>
</feature>
<feature type="transmembrane region" description="Helical" evidence="2">
    <location>
        <begin position="510"/>
        <end position="529"/>
    </location>
</feature>
<feature type="transmembrane region" description="Helical" evidence="2">
    <location>
        <begin position="279"/>
        <end position="305"/>
    </location>
</feature>
<dbReference type="Proteomes" id="UP000462212">
    <property type="component" value="Unassembled WGS sequence"/>
</dbReference>
<gene>
    <name evidence="6" type="ORF">LSUB1_G006756</name>
</gene>
<feature type="region of interest" description="Disordered" evidence="1">
    <location>
        <begin position="414"/>
        <end position="437"/>
    </location>
</feature>
<dbReference type="Pfam" id="PF10355">
    <property type="entry name" value="Ytp1"/>
    <property type="match status" value="1"/>
</dbReference>
<feature type="transmembrane region" description="Helical" evidence="2">
    <location>
        <begin position="544"/>
        <end position="567"/>
    </location>
</feature>
<organism evidence="6 7">
    <name type="scientific">Lachnellula subtilissima</name>
    <dbReference type="NCBI Taxonomy" id="602034"/>
    <lineage>
        <taxon>Eukaryota</taxon>
        <taxon>Fungi</taxon>
        <taxon>Dikarya</taxon>
        <taxon>Ascomycota</taxon>
        <taxon>Pezizomycotina</taxon>
        <taxon>Leotiomycetes</taxon>
        <taxon>Helotiales</taxon>
        <taxon>Lachnaceae</taxon>
        <taxon>Lachnellula</taxon>
    </lineage>
</organism>
<dbReference type="PANTHER" id="PTHR31685:SF3">
    <property type="entry name" value="INTEGRAL MEMBRANE PROTEIN (AFU_ORTHOLOGUE AFUA_6G12730)"/>
    <property type="match status" value="1"/>
</dbReference>
<dbReference type="PANTHER" id="PTHR31685">
    <property type="entry name" value="INTEGRAL MEMBRANE PROTEIN (AFU_ORTHOLOGUE AFUA_6G12730)-RELATED"/>
    <property type="match status" value="1"/>
</dbReference>
<dbReference type="OrthoDB" id="4005299at2759"/>
<feature type="domain" description="Protein YTP1-like C-terminal" evidence="5">
    <location>
        <begin position="284"/>
        <end position="569"/>
    </location>
</feature>
<dbReference type="InterPro" id="IPR018827">
    <property type="entry name" value="YTP1_C"/>
</dbReference>
<dbReference type="AlphaFoldDB" id="A0A8H8REK7"/>
<evidence type="ECO:0000256" key="1">
    <source>
        <dbReference type="SAM" id="MobiDB-lite"/>
    </source>
</evidence>
<feature type="compositionally biased region" description="Basic and acidic residues" evidence="1">
    <location>
        <begin position="423"/>
        <end position="437"/>
    </location>
</feature>
<dbReference type="Pfam" id="PF10348">
    <property type="entry name" value="DUF2427"/>
    <property type="match status" value="1"/>
</dbReference>
<feature type="transmembrane region" description="Helical" evidence="2">
    <location>
        <begin position="104"/>
        <end position="123"/>
    </location>
</feature>
<evidence type="ECO:0000259" key="4">
    <source>
        <dbReference type="Pfam" id="PF10348"/>
    </source>
</evidence>
<evidence type="ECO:0000313" key="7">
    <source>
        <dbReference type="Proteomes" id="UP000462212"/>
    </source>
</evidence>
<reference evidence="6 7" key="1">
    <citation type="submission" date="2018-05" db="EMBL/GenBank/DDBJ databases">
        <title>Genome sequencing and assembly of the regulated plant pathogen Lachnellula willkommii and related sister species for the development of diagnostic species identification markers.</title>
        <authorList>
            <person name="Giroux E."/>
            <person name="Bilodeau G."/>
        </authorList>
    </citation>
    <scope>NUCLEOTIDE SEQUENCE [LARGE SCALE GENOMIC DNA]</scope>
    <source>
        <strain evidence="6 7">CBS 197.66</strain>
    </source>
</reference>
<feature type="transmembrane region" description="Helical" evidence="2">
    <location>
        <begin position="135"/>
        <end position="156"/>
    </location>
</feature>
<feature type="region of interest" description="Disordered" evidence="1">
    <location>
        <begin position="196"/>
        <end position="228"/>
    </location>
</feature>
<keyword evidence="2" id="KW-0472">Membrane</keyword>
<feature type="domain" description="DUF2427" evidence="4">
    <location>
        <begin position="57"/>
        <end position="156"/>
    </location>
</feature>
<keyword evidence="7" id="KW-1185">Reference proteome</keyword>
<keyword evidence="3" id="KW-0732">Signal</keyword>
<proteinExistence type="predicted"/>
<dbReference type="InterPro" id="IPR018825">
    <property type="entry name" value="DUF2427"/>
</dbReference>
<evidence type="ECO:0000256" key="2">
    <source>
        <dbReference type="SAM" id="Phobius"/>
    </source>
</evidence>
<keyword evidence="2" id="KW-0812">Transmembrane</keyword>
<evidence type="ECO:0000256" key="3">
    <source>
        <dbReference type="SAM" id="SignalP"/>
    </source>
</evidence>
<feature type="chain" id="PRO_5034039391" evidence="3">
    <location>
        <begin position="28"/>
        <end position="588"/>
    </location>
</feature>
<sequence>MQILSLRLAAPTVVVLLGLASVAGAHGHEGDMKMDIGDPSISRPTFAKMPDTMDAGPQSYFQYGEHSGFLVAHILLMTLGWMFILPVGVMFSISRSRYRLPVQILFLVTNAIGVLLVSIYNASTPDLYPGNAHHTIGWILTWVMSAQVLMGVMSAYKERNGGFQNEERAAFIPISTQIMAEHQRLQNLGLEDACRFSNDSGQGTEPNTESLRSQSFSSQDSDHQLPDTLQHHEQEEQLERSGWVRGSKLNQFLSRKVPRLLTSSVLRVLQFAYDVVDRVIFLLGFLGMATGFITYGGFFIGPQVFSGLAHFIKGGVFFWYGVLTLGRWAGSFADIGWAWNISPSKRSRPTAEFVESFLIFSYGSTNVFLEHLAAWGSEWSAQDLEHISITIMFIGGGLCGMVIESRKIRDLLNTTRQTPQSRLQDDREGREESEKMEPRTYRFSMNPMPALVVLLLGLMMSSHHQESMLSTMIHKQWGNLLAGAAFARAATYIVFYLSPPTSTLPGRPPTELITAFCLMAGGLIFMSSARDLVLTMELHDLDAMFVFTVSMGFITFLMAWIILVVAIKGWAVRRENSSIYTYRPMSMA</sequence>
<evidence type="ECO:0000259" key="5">
    <source>
        <dbReference type="Pfam" id="PF10355"/>
    </source>
</evidence>
<comment type="caution">
    <text evidence="6">The sequence shown here is derived from an EMBL/GenBank/DDBJ whole genome shotgun (WGS) entry which is preliminary data.</text>
</comment>
<feature type="compositionally biased region" description="Polar residues" evidence="1">
    <location>
        <begin position="197"/>
        <end position="212"/>
    </location>
</feature>
<protein>
    <submittedName>
        <fullName evidence="6">Putative membrane protein</fullName>
    </submittedName>
</protein>
<dbReference type="CDD" id="cd08760">
    <property type="entry name" value="Cyt_b561_FRRS1_like"/>
    <property type="match status" value="1"/>
</dbReference>
<evidence type="ECO:0000313" key="6">
    <source>
        <dbReference type="EMBL" id="TVY33907.1"/>
    </source>
</evidence>
<dbReference type="EMBL" id="QGMJ01000723">
    <property type="protein sequence ID" value="TVY33907.1"/>
    <property type="molecule type" value="Genomic_DNA"/>
</dbReference>
<keyword evidence="2" id="KW-1133">Transmembrane helix</keyword>
<feature type="transmembrane region" description="Helical" evidence="2">
    <location>
        <begin position="69"/>
        <end position="92"/>
    </location>
</feature>
<name>A0A8H8REK7_9HELO</name>
<dbReference type="Gene3D" id="1.20.120.1770">
    <property type="match status" value="1"/>
</dbReference>